<evidence type="ECO:0000256" key="1">
    <source>
        <dbReference type="SAM" id="SignalP"/>
    </source>
</evidence>
<name>A0A7X5J764_9HYPH</name>
<gene>
    <name evidence="2" type="ORF">GWI72_03865</name>
</gene>
<dbReference type="RefSeq" id="WP_161707890.1">
    <property type="nucleotide sequence ID" value="NZ_JAABLQ010000001.1"/>
</dbReference>
<accession>A0A7X5J764</accession>
<reference evidence="3" key="1">
    <citation type="submission" date="2020-01" db="EMBL/GenBank/DDBJ databases">
        <authorList>
            <person name="Fang Y."/>
            <person name="Sun R."/>
            <person name="Nie L."/>
            <person name="He J."/>
            <person name="Hao L."/>
            <person name="Wang L."/>
            <person name="Su S."/>
            <person name="Lv E."/>
            <person name="Zhang Z."/>
            <person name="Xie R."/>
            <person name="Liu H."/>
        </authorList>
    </citation>
    <scope>NUCLEOTIDE SEQUENCE [LARGE SCALE GENOMIC DNA]</scope>
    <source>
        <strain evidence="3">XCT-53</strain>
    </source>
</reference>
<sequence length="286" mass="30551">MSAFAAAVRALSLAAAVCASSLGMGVAPAQSAGSLPLVPHRAVYDMKLGDAAEGTGIAALTGRMVYEFSGNSCDGYSVTFRFVSRFEDEGGLSQVTDLRTSSFEEPQSGRYQFLTQTYVDQALSEETRGTATATRDRLRIALAVPEEKKLDINGQVYFPISHLKAMIEAAKRGESFFEAEVFDGAETGDKVYATGAVIGARQEGADAAGEDDAAAVGKIGAGARWPVTISYFDPTLDQGGEATPVYQISFLLYENGVTRRLVLDYGDFKIEGQLKDLVVYPLTDCQ</sequence>
<dbReference type="Pfam" id="PF08904">
    <property type="entry name" value="EipB_like"/>
    <property type="match status" value="1"/>
</dbReference>
<comment type="caution">
    <text evidence="2">The sequence shown here is derived from an EMBL/GenBank/DDBJ whole genome shotgun (WGS) entry which is preliminary data.</text>
</comment>
<keyword evidence="3" id="KW-1185">Reference proteome</keyword>
<keyword evidence="1" id="KW-0732">Signal</keyword>
<proteinExistence type="predicted"/>
<evidence type="ECO:0000313" key="3">
    <source>
        <dbReference type="Proteomes" id="UP000586722"/>
    </source>
</evidence>
<protein>
    <submittedName>
        <fullName evidence="2">DUF1849 family protein</fullName>
    </submittedName>
</protein>
<feature type="chain" id="PRO_5030759946" evidence="1">
    <location>
        <begin position="30"/>
        <end position="286"/>
    </location>
</feature>
<evidence type="ECO:0000313" key="2">
    <source>
        <dbReference type="EMBL" id="NBN77399.1"/>
    </source>
</evidence>
<dbReference type="InterPro" id="IPR015000">
    <property type="entry name" value="EipB-like"/>
</dbReference>
<feature type="signal peptide" evidence="1">
    <location>
        <begin position="1"/>
        <end position="29"/>
    </location>
</feature>
<organism evidence="2 3">
    <name type="scientific">Pannonibacter tanglangensis</name>
    <dbReference type="NCBI Taxonomy" id="2750084"/>
    <lineage>
        <taxon>Bacteria</taxon>
        <taxon>Pseudomonadati</taxon>
        <taxon>Pseudomonadota</taxon>
        <taxon>Alphaproteobacteria</taxon>
        <taxon>Hyphomicrobiales</taxon>
        <taxon>Stappiaceae</taxon>
        <taxon>Pannonibacter</taxon>
    </lineage>
</organism>
<dbReference type="AlphaFoldDB" id="A0A7X5J764"/>
<dbReference type="Proteomes" id="UP000586722">
    <property type="component" value="Unassembled WGS sequence"/>
</dbReference>
<dbReference type="EMBL" id="JAABLQ010000001">
    <property type="protein sequence ID" value="NBN77399.1"/>
    <property type="molecule type" value="Genomic_DNA"/>
</dbReference>